<dbReference type="Pfam" id="PF08642">
    <property type="entry name" value="Rxt3"/>
    <property type="match status" value="1"/>
</dbReference>
<dbReference type="InterPro" id="IPR013951">
    <property type="entry name" value="Rxt3"/>
</dbReference>
<evidence type="ECO:0000313" key="3">
    <source>
        <dbReference type="Proteomes" id="UP000824998"/>
    </source>
</evidence>
<evidence type="ECO:0000256" key="1">
    <source>
        <dbReference type="SAM" id="MobiDB-lite"/>
    </source>
</evidence>
<dbReference type="Proteomes" id="UP000824998">
    <property type="component" value="Unassembled WGS sequence"/>
</dbReference>
<feature type="region of interest" description="Disordered" evidence="1">
    <location>
        <begin position="154"/>
        <end position="222"/>
    </location>
</feature>
<feature type="region of interest" description="Disordered" evidence="1">
    <location>
        <begin position="24"/>
        <end position="110"/>
    </location>
</feature>
<evidence type="ECO:0000313" key="2">
    <source>
        <dbReference type="EMBL" id="KAG9231283.1"/>
    </source>
</evidence>
<comment type="caution">
    <text evidence="2">The sequence shown here is derived from an EMBL/GenBank/DDBJ whole genome shotgun (WGS) entry which is preliminary data.</text>
</comment>
<protein>
    <submittedName>
        <fullName evidence="2">Transcriptional regulatory protein RXT3</fullName>
    </submittedName>
</protein>
<feature type="compositionally biased region" description="Basic residues" evidence="1">
    <location>
        <begin position="205"/>
        <end position="216"/>
    </location>
</feature>
<gene>
    <name evidence="2" type="ORF">BJ875DRAFT_517588</name>
</gene>
<feature type="compositionally biased region" description="Basic and acidic residues" evidence="1">
    <location>
        <begin position="184"/>
        <end position="197"/>
    </location>
</feature>
<dbReference type="OrthoDB" id="3596986at2759"/>
<proteinExistence type="predicted"/>
<dbReference type="EMBL" id="MU251613">
    <property type="protein sequence ID" value="KAG9231283.1"/>
    <property type="molecule type" value="Genomic_DNA"/>
</dbReference>
<dbReference type="InterPro" id="IPR036609">
    <property type="entry name" value="LCCL_sf"/>
</dbReference>
<sequence>MPPQHNATPMPHFEFERQMLEQHRLAQVQRHQQTAAAASPYSMPPQNGPYQLQESPTRRASEESQQMQQQRSYLGVEFNRKGRISPLPQAVQGAQAQHSGPGGEPGIKNEFGRMFSGIGSGVGLGVPSPVSAGAQAMPFSNANPLRREELEREFPNQDTPMDNGAPKLARSSSKTGVTSRRRKLKEEDTRGDDESSAGRRTPSGRVKRAKTHHHHHHQEEITRRRAVYGTDIYTDDSDVIAACIHEGWFRGAWAPDVDTKYLDLEIGRQPRVPIGPDRILLHPPPSGPVKVPKGYDAHVKILALPALVEYKSCVRFGIKSREWGVKRAGHRGSHDGMSFKIMSVQWVPEEKGGSLPNRKAAFSQALSAEEEEEETRLAVAFAKVSDLLIEADAAAGQSFERGTGVLEGGEIKGVASKSWNKPKPKKVVKANTSTVLPGIRKEIPPPPTEPISPIAPAPKRESMAAPATAAEAAVLAALASMPVQASAPLPAPVLQEKGVVEMVTERMIENANANSAT</sequence>
<reference evidence="2" key="1">
    <citation type="journal article" date="2021" name="IMA Fungus">
        <title>Genomic characterization of three marine fungi, including Emericellopsis atlantica sp. nov. with signatures of a generalist lifestyle and marine biomass degradation.</title>
        <authorList>
            <person name="Hagestad O.C."/>
            <person name="Hou L."/>
            <person name="Andersen J.H."/>
            <person name="Hansen E.H."/>
            <person name="Altermark B."/>
            <person name="Li C."/>
            <person name="Kuhnert E."/>
            <person name="Cox R.J."/>
            <person name="Crous P.W."/>
            <person name="Spatafora J.W."/>
            <person name="Lail K."/>
            <person name="Amirebrahimi M."/>
            <person name="Lipzen A."/>
            <person name="Pangilinan J."/>
            <person name="Andreopoulos W."/>
            <person name="Hayes R.D."/>
            <person name="Ng V."/>
            <person name="Grigoriev I.V."/>
            <person name="Jackson S.A."/>
            <person name="Sutton T.D.S."/>
            <person name="Dobson A.D.W."/>
            <person name="Rama T."/>
        </authorList>
    </citation>
    <scope>NUCLEOTIDE SEQUENCE</scope>
    <source>
        <strain evidence="2">TRa018bII</strain>
    </source>
</reference>
<accession>A0A9P8C2B5</accession>
<name>A0A9P8C2B5_9HELO</name>
<feature type="compositionally biased region" description="Low complexity" evidence="1">
    <location>
        <begin position="63"/>
        <end position="72"/>
    </location>
</feature>
<dbReference type="AlphaFoldDB" id="A0A9P8C2B5"/>
<dbReference type="Gene3D" id="2.170.130.20">
    <property type="entry name" value="LCCL-like domain"/>
    <property type="match status" value="1"/>
</dbReference>
<keyword evidence="3" id="KW-1185">Reference proteome</keyword>
<organism evidence="2 3">
    <name type="scientific">Amylocarpus encephaloides</name>
    <dbReference type="NCBI Taxonomy" id="45428"/>
    <lineage>
        <taxon>Eukaryota</taxon>
        <taxon>Fungi</taxon>
        <taxon>Dikarya</taxon>
        <taxon>Ascomycota</taxon>
        <taxon>Pezizomycotina</taxon>
        <taxon>Leotiomycetes</taxon>
        <taxon>Helotiales</taxon>
        <taxon>Helotiales incertae sedis</taxon>
        <taxon>Amylocarpus</taxon>
    </lineage>
</organism>